<name>A0ABR3DAQ5_NEUIN</name>
<dbReference type="EMBL" id="JAVLET010000005">
    <property type="protein sequence ID" value="KAL0469452.1"/>
    <property type="molecule type" value="Genomic_DNA"/>
</dbReference>
<reference evidence="3 4" key="1">
    <citation type="submission" date="2023-09" db="EMBL/GenBank/DDBJ databases">
        <title>Multi-omics analysis of a traditional fermented food reveals byproduct-associated fungal strains for waste-to-food upcycling.</title>
        <authorList>
            <consortium name="Lawrence Berkeley National Laboratory"/>
            <person name="Rekdal V.M."/>
            <person name="Villalobos-Escobedo J.M."/>
            <person name="Rodriguez-Valeron N."/>
            <person name="Garcia M.O."/>
            <person name="Vasquez D.P."/>
            <person name="Damayanti I."/>
            <person name="Sorensen P.M."/>
            <person name="Baidoo E.E."/>
            <person name="De Carvalho A.C."/>
            <person name="Riley R."/>
            <person name="Lipzen A."/>
            <person name="He G."/>
            <person name="Yan M."/>
            <person name="Haridas S."/>
            <person name="Daum C."/>
            <person name="Yoshinaga Y."/>
            <person name="Ng V."/>
            <person name="Grigoriev I.V."/>
            <person name="Munk R."/>
            <person name="Nuraida L."/>
            <person name="Wijaya C.H."/>
            <person name="Morales P.-C."/>
            <person name="Keasling J.D."/>
        </authorList>
    </citation>
    <scope>NUCLEOTIDE SEQUENCE [LARGE SCALE GENOMIC DNA]</scope>
    <source>
        <strain evidence="3 4">FGSC 2613</strain>
    </source>
</reference>
<comment type="caution">
    <text evidence="3">The sequence shown here is derived from an EMBL/GenBank/DDBJ whole genome shotgun (WGS) entry which is preliminary data.</text>
</comment>
<feature type="compositionally biased region" description="Acidic residues" evidence="1">
    <location>
        <begin position="986"/>
        <end position="1018"/>
    </location>
</feature>
<evidence type="ECO:0000256" key="1">
    <source>
        <dbReference type="SAM" id="MobiDB-lite"/>
    </source>
</evidence>
<dbReference type="InterPro" id="IPR016024">
    <property type="entry name" value="ARM-type_fold"/>
</dbReference>
<feature type="domain" description="Dynamin N-terminal" evidence="2">
    <location>
        <begin position="124"/>
        <end position="364"/>
    </location>
</feature>
<evidence type="ECO:0000259" key="2">
    <source>
        <dbReference type="Pfam" id="PF00350"/>
    </source>
</evidence>
<dbReference type="Proteomes" id="UP001451303">
    <property type="component" value="Unassembled WGS sequence"/>
</dbReference>
<dbReference type="InterPro" id="IPR045063">
    <property type="entry name" value="Dynamin_N"/>
</dbReference>
<dbReference type="Pfam" id="PF00350">
    <property type="entry name" value="Dynamin_N"/>
    <property type="match status" value="1"/>
</dbReference>
<feature type="compositionally biased region" description="Basic and acidic residues" evidence="1">
    <location>
        <begin position="1"/>
        <end position="13"/>
    </location>
</feature>
<sequence>MADMVKSESDDRIAASPSVKSEDDPGAAGPFLSNLASHYPNIEYTSSFAWERESEMKISERVATKQKALDDAFNCAQGIVNLITTACDGEGPDVGQVQKDPEIQAWKEEISRLKEQHMSLEILVGVAGATGAGKSTILNMLLGRPHLLPSSNSEASTASACQVKYNHDDSPNHLFRAEIDCHTYQEVLCELKKLYEAFGQTFDEETHLSQMERMEQQVNNEVFIREEMKKIKAVWHLEREQVESMTPETLLDSNGHVRALLGGTQSISSANIKEFAELVKPYVDSSPTPQGFEVWPLVKQAKLYVKSPVLKEGITLVDLPGLSDAVESRARVAQRFFERLDTTIIVTRSSRAIDEKIGVDLMNEYQALQMQSNGTFRKKQFCVVASQMDDIDVEGFRLGSKVAKANVNLQNDMEEIGRLTHEKRETEKELRTRTKNAEVCKKKLGKATHVLKTLKAKKNITILKAARLHREKLEKAYRKVSTLQTQLASYKTTVDQLHGKLYKLEESLEACKGRAKWTCIRLRHEYIAERVKKNMKSKLRSSQDQDQGTNSENDGIVEVFSVSAKAYRDHLGNERSASFPETSYTGIPQLLTWLRTSALEKREAHLDVLLKALQRLLNGIQQWSNVKSGDQTVTFSRRAMEGILSNVHENHKKNLDTALRHWAGVIVAIDPFESIKHHIMVSSETVGTVVFKWAFKYPDDARKLDYMAYGTYDAILRRNGGPFLSRGSERRSYNFSESLAVPVLRVMSGNWLPVLHKYIPSHEPLIMKPIAEIWHRYVSELVKQIETAAPAILPQLQECLPVLRRILDEMQLRVREILNGVSRSSSDIQPEFRDALQTRLTPLFAQALAITGTGSFKKRREYLQQHVVERVQPMFDYAYKRMEEAYDVYRANVLREFVLISTFAFDKVKQHFDLLLANLKKKTRRSTTSDSGRDKEEVDDSIALKQNVARLVLEWETMWRFPGEVEDMSCDSLELPLEFVRRSNDLEDTEEDNDEGDEEDDSEDEDAEMGEEEEEDEE</sequence>
<dbReference type="InterPro" id="IPR027417">
    <property type="entry name" value="P-loop_NTPase"/>
</dbReference>
<feature type="region of interest" description="Disordered" evidence="1">
    <location>
        <begin position="1"/>
        <end position="31"/>
    </location>
</feature>
<evidence type="ECO:0000313" key="4">
    <source>
        <dbReference type="Proteomes" id="UP001451303"/>
    </source>
</evidence>
<organism evidence="3 4">
    <name type="scientific">Neurospora intermedia</name>
    <dbReference type="NCBI Taxonomy" id="5142"/>
    <lineage>
        <taxon>Eukaryota</taxon>
        <taxon>Fungi</taxon>
        <taxon>Dikarya</taxon>
        <taxon>Ascomycota</taxon>
        <taxon>Pezizomycotina</taxon>
        <taxon>Sordariomycetes</taxon>
        <taxon>Sordariomycetidae</taxon>
        <taxon>Sordariales</taxon>
        <taxon>Sordariaceae</taxon>
        <taxon>Neurospora</taxon>
    </lineage>
</organism>
<dbReference type="PANTHER" id="PTHR36681:SF3">
    <property type="entry name" value="NUCLEAR GTPASE, GERMINAL CENTER-ASSOCIATED, TANDEM DUPLICATE 3"/>
    <property type="match status" value="1"/>
</dbReference>
<proteinExistence type="predicted"/>
<dbReference type="SUPFAM" id="SSF52540">
    <property type="entry name" value="P-loop containing nucleoside triphosphate hydrolases"/>
    <property type="match status" value="2"/>
</dbReference>
<keyword evidence="4" id="KW-1185">Reference proteome</keyword>
<dbReference type="SUPFAM" id="SSF48371">
    <property type="entry name" value="ARM repeat"/>
    <property type="match status" value="1"/>
</dbReference>
<protein>
    <recommendedName>
        <fullName evidence="2">Dynamin N-terminal domain-containing protein</fullName>
    </recommendedName>
</protein>
<dbReference type="Gene3D" id="3.40.50.300">
    <property type="entry name" value="P-loop containing nucleotide triphosphate hydrolases"/>
    <property type="match status" value="1"/>
</dbReference>
<evidence type="ECO:0000313" key="3">
    <source>
        <dbReference type="EMBL" id="KAL0469452.1"/>
    </source>
</evidence>
<dbReference type="PANTHER" id="PTHR36681">
    <property type="entry name" value="NUCLEAR GTPASE, GERMINAL CENTER-ASSOCIATED, TANDEM DUPLICATE 3"/>
    <property type="match status" value="1"/>
</dbReference>
<accession>A0ABR3DAQ5</accession>
<gene>
    <name evidence="3" type="ORF">QR685DRAFT_554285</name>
</gene>
<feature type="region of interest" description="Disordered" evidence="1">
    <location>
        <begin position="981"/>
        <end position="1018"/>
    </location>
</feature>